<keyword evidence="2" id="KW-0812">Transmembrane</keyword>
<dbReference type="EMBL" id="BPQB01000006">
    <property type="protein sequence ID" value="GJE87266.1"/>
    <property type="molecule type" value="Genomic_DNA"/>
</dbReference>
<dbReference type="Proteomes" id="UP000703269">
    <property type="component" value="Unassembled WGS sequence"/>
</dbReference>
<sequence>MRNGLTISSLRTRTEKVLLIFMESGTIYTALWTFTLVSKACLVFVISKAEHRSMAEIDHQSNYPSRLAPGVLTGPHWSHLYWFTYYVTICPLVEFVSIYPTIVILLVERTSSYYNRTLRLESVRTPWQPPTPKRDSPSLLDTEDFSADIGGISSEDQGQLDTTGEPAEPSQAAVPLASRVHYTATLHTETAKQLHRLRSTSSSASSAL</sequence>
<accession>A0A9P3L9H1</accession>
<comment type="caution">
    <text evidence="3">The sequence shown here is derived from an EMBL/GenBank/DDBJ whole genome shotgun (WGS) entry which is preliminary data.</text>
</comment>
<feature type="transmembrane region" description="Helical" evidence="2">
    <location>
        <begin position="20"/>
        <end position="46"/>
    </location>
</feature>
<evidence type="ECO:0000313" key="3">
    <source>
        <dbReference type="EMBL" id="GJE87266.1"/>
    </source>
</evidence>
<protein>
    <submittedName>
        <fullName evidence="3">Uncharacterized protein</fullName>
    </submittedName>
</protein>
<evidence type="ECO:0000313" key="4">
    <source>
        <dbReference type="Proteomes" id="UP000703269"/>
    </source>
</evidence>
<reference evidence="3 4" key="1">
    <citation type="submission" date="2021-08" db="EMBL/GenBank/DDBJ databases">
        <title>Draft Genome Sequence of Phanerochaete sordida strain YK-624.</title>
        <authorList>
            <person name="Mori T."/>
            <person name="Dohra H."/>
            <person name="Suzuki T."/>
            <person name="Kawagishi H."/>
            <person name="Hirai H."/>
        </authorList>
    </citation>
    <scope>NUCLEOTIDE SEQUENCE [LARGE SCALE GENOMIC DNA]</scope>
    <source>
        <strain evidence="3 4">YK-624</strain>
    </source>
</reference>
<evidence type="ECO:0000256" key="1">
    <source>
        <dbReference type="SAM" id="MobiDB-lite"/>
    </source>
</evidence>
<organism evidence="3 4">
    <name type="scientific">Phanerochaete sordida</name>
    <dbReference type="NCBI Taxonomy" id="48140"/>
    <lineage>
        <taxon>Eukaryota</taxon>
        <taxon>Fungi</taxon>
        <taxon>Dikarya</taxon>
        <taxon>Basidiomycota</taxon>
        <taxon>Agaricomycotina</taxon>
        <taxon>Agaricomycetes</taxon>
        <taxon>Polyporales</taxon>
        <taxon>Phanerochaetaceae</taxon>
        <taxon>Phanerochaete</taxon>
    </lineage>
</organism>
<gene>
    <name evidence="3" type="ORF">PsYK624_033490</name>
</gene>
<evidence type="ECO:0000256" key="2">
    <source>
        <dbReference type="SAM" id="Phobius"/>
    </source>
</evidence>
<feature type="region of interest" description="Disordered" evidence="1">
    <location>
        <begin position="151"/>
        <end position="174"/>
    </location>
</feature>
<dbReference type="OrthoDB" id="3214103at2759"/>
<dbReference type="AlphaFoldDB" id="A0A9P3L9H1"/>
<proteinExistence type="predicted"/>
<keyword evidence="2" id="KW-1133">Transmembrane helix</keyword>
<keyword evidence="2" id="KW-0472">Membrane</keyword>
<name>A0A9P3L9H1_9APHY</name>
<keyword evidence="4" id="KW-1185">Reference proteome</keyword>
<feature type="transmembrane region" description="Helical" evidence="2">
    <location>
        <begin position="83"/>
        <end position="107"/>
    </location>
</feature>